<evidence type="ECO:0000259" key="8">
    <source>
        <dbReference type="Pfam" id="PF23277"/>
    </source>
</evidence>
<sequence>MPTGFENKTAERATDCGETPQYDSKVVAPRNPKLLRGYVEEEKLTPSAYMKEVAQTTEEKLANTHNMRVPHIIELLDMGDNTHQKFSAVDIDEPLFQPFPSEITFQQFEPHEIYEVPLLLRNNDKVSRLVKVYQADSPYFKIISPADIATKVAPGMPTVFRIQFLPTAKQDYNHELICMTEREKFVVPVRAIGARAILDFPDAVNFSSCPVKYPTPKALLVRNIGNREAKFSLDVPRYDYY</sequence>
<dbReference type="InterPro" id="IPR053879">
    <property type="entry name" value="HYDIN_VesB_CFA65-like_Ig"/>
</dbReference>
<dbReference type="GO" id="GO:0005930">
    <property type="term" value="C:axoneme"/>
    <property type="evidence" value="ECO:0007669"/>
    <property type="project" value="TreeGrafter"/>
</dbReference>
<feature type="domain" description="HYDIN/VesB/CFA65-like Ig-like" evidence="7">
    <location>
        <begin position="196"/>
        <end position="232"/>
    </location>
</feature>
<keyword evidence="3" id="KW-0963">Cytoplasm</keyword>
<dbReference type="AlphaFoldDB" id="A0A2G8KXT4"/>
<protein>
    <submittedName>
        <fullName evidence="9">Putative hydrocephalus-inducing protein-like</fullName>
    </submittedName>
</protein>
<keyword evidence="10" id="KW-1185">Reference proteome</keyword>
<dbReference type="GO" id="GO:1904158">
    <property type="term" value="P:axonemal central apparatus assembly"/>
    <property type="evidence" value="ECO:0007669"/>
    <property type="project" value="TreeGrafter"/>
</dbReference>
<evidence type="ECO:0000256" key="1">
    <source>
        <dbReference type="ARBA" id="ARBA00004138"/>
    </source>
</evidence>
<dbReference type="STRING" id="307972.A0A2G8KXT4"/>
<dbReference type="InterPro" id="IPR013783">
    <property type="entry name" value="Ig-like_fold"/>
</dbReference>
<name>A0A2G8KXT4_STIJA</name>
<proteinExistence type="predicted"/>
<evidence type="ECO:0000313" key="9">
    <source>
        <dbReference type="EMBL" id="PIK52782.1"/>
    </source>
</evidence>
<dbReference type="GO" id="GO:0003341">
    <property type="term" value="P:cilium movement"/>
    <property type="evidence" value="ECO:0007669"/>
    <property type="project" value="TreeGrafter"/>
</dbReference>
<evidence type="ECO:0000259" key="7">
    <source>
        <dbReference type="Pfam" id="PF22544"/>
    </source>
</evidence>
<feature type="region of interest" description="Disordered" evidence="6">
    <location>
        <begin position="1"/>
        <end position="24"/>
    </location>
</feature>
<evidence type="ECO:0000256" key="2">
    <source>
        <dbReference type="ARBA" id="ARBA00004496"/>
    </source>
</evidence>
<dbReference type="Gene3D" id="2.60.40.10">
    <property type="entry name" value="Immunoglobulins"/>
    <property type="match status" value="2"/>
</dbReference>
<dbReference type="PANTHER" id="PTHR23053">
    <property type="entry name" value="DLEC1 DELETED IN LUNG AND ESOPHAGEAL CANCER 1"/>
    <property type="match status" value="1"/>
</dbReference>
<accession>A0A2G8KXT4</accession>
<keyword evidence="5" id="KW-0966">Cell projection</keyword>
<comment type="caution">
    <text evidence="9">The sequence shown here is derived from an EMBL/GenBank/DDBJ whole genome shotgun (WGS) entry which is preliminary data.</text>
</comment>
<reference evidence="9 10" key="1">
    <citation type="journal article" date="2017" name="PLoS Biol.">
        <title>The sea cucumber genome provides insights into morphological evolution and visceral regeneration.</title>
        <authorList>
            <person name="Zhang X."/>
            <person name="Sun L."/>
            <person name="Yuan J."/>
            <person name="Sun Y."/>
            <person name="Gao Y."/>
            <person name="Zhang L."/>
            <person name="Li S."/>
            <person name="Dai H."/>
            <person name="Hamel J.F."/>
            <person name="Liu C."/>
            <person name="Yu Y."/>
            <person name="Liu S."/>
            <person name="Lin W."/>
            <person name="Guo K."/>
            <person name="Jin S."/>
            <person name="Xu P."/>
            <person name="Storey K.B."/>
            <person name="Huan P."/>
            <person name="Zhang T."/>
            <person name="Zhou Y."/>
            <person name="Zhang J."/>
            <person name="Lin C."/>
            <person name="Li X."/>
            <person name="Xing L."/>
            <person name="Huo D."/>
            <person name="Sun M."/>
            <person name="Wang L."/>
            <person name="Mercier A."/>
            <person name="Li F."/>
            <person name="Yang H."/>
            <person name="Xiang J."/>
        </authorList>
    </citation>
    <scope>NUCLEOTIDE SEQUENCE [LARGE SCALE GENOMIC DNA]</scope>
    <source>
        <strain evidence="9">Shaxun</strain>
        <tissue evidence="9">Muscle</tissue>
    </source>
</reference>
<dbReference type="EMBL" id="MRZV01000314">
    <property type="protein sequence ID" value="PIK52782.1"/>
    <property type="molecule type" value="Genomic_DNA"/>
</dbReference>
<evidence type="ECO:0000256" key="6">
    <source>
        <dbReference type="SAM" id="MobiDB-lite"/>
    </source>
</evidence>
<feature type="domain" description="Deleted in lung and esophageal cancer protein 1 Ig-like" evidence="8">
    <location>
        <begin position="96"/>
        <end position="193"/>
    </location>
</feature>
<keyword evidence="4" id="KW-0969">Cilium</keyword>
<organism evidence="9 10">
    <name type="scientific">Stichopus japonicus</name>
    <name type="common">Sea cucumber</name>
    <dbReference type="NCBI Taxonomy" id="307972"/>
    <lineage>
        <taxon>Eukaryota</taxon>
        <taxon>Metazoa</taxon>
        <taxon>Echinodermata</taxon>
        <taxon>Eleutherozoa</taxon>
        <taxon>Echinozoa</taxon>
        <taxon>Holothuroidea</taxon>
        <taxon>Aspidochirotacea</taxon>
        <taxon>Aspidochirotida</taxon>
        <taxon>Stichopodidae</taxon>
        <taxon>Apostichopus</taxon>
    </lineage>
</organism>
<evidence type="ECO:0000313" key="10">
    <source>
        <dbReference type="Proteomes" id="UP000230750"/>
    </source>
</evidence>
<dbReference type="Pfam" id="PF23277">
    <property type="entry name" value="Ig_Dlec1_1"/>
    <property type="match status" value="1"/>
</dbReference>
<dbReference type="InterPro" id="IPR059041">
    <property type="entry name" value="Ig_DLEC1_1"/>
</dbReference>
<gene>
    <name evidence="9" type="ORF">BSL78_10357</name>
</gene>
<dbReference type="Proteomes" id="UP000230750">
    <property type="component" value="Unassembled WGS sequence"/>
</dbReference>
<dbReference type="OrthoDB" id="8914142at2759"/>
<dbReference type="PANTHER" id="PTHR23053:SF0">
    <property type="entry name" value="HYDROCEPHALUS-INDUCING PROTEIN HOMOLOG"/>
    <property type="match status" value="1"/>
</dbReference>
<comment type="subcellular location">
    <subcellularLocation>
        <location evidence="1">Cell projection</location>
        <location evidence="1">Cilium</location>
    </subcellularLocation>
    <subcellularLocation>
        <location evidence="2">Cytoplasm</location>
    </subcellularLocation>
</comment>
<evidence type="ECO:0000256" key="3">
    <source>
        <dbReference type="ARBA" id="ARBA00022490"/>
    </source>
</evidence>
<dbReference type="InterPro" id="IPR033305">
    <property type="entry name" value="Hydin-like"/>
</dbReference>
<evidence type="ECO:0000256" key="4">
    <source>
        <dbReference type="ARBA" id="ARBA00023069"/>
    </source>
</evidence>
<dbReference type="Pfam" id="PF22544">
    <property type="entry name" value="HYDIN_VesB_CFA65-like_Ig"/>
    <property type="match status" value="1"/>
</dbReference>
<evidence type="ECO:0000256" key="5">
    <source>
        <dbReference type="ARBA" id="ARBA00023273"/>
    </source>
</evidence>